<comment type="caution">
    <text evidence="1">The sequence shown here is derived from an EMBL/GenBank/DDBJ whole genome shotgun (WGS) entry which is preliminary data.</text>
</comment>
<dbReference type="AlphaFoldDB" id="A0A9P8AKV1"/>
<proteinExistence type="predicted"/>
<dbReference type="SFLD" id="SFLDG01129">
    <property type="entry name" value="C1.5:_HAD__Beta-PGM__Phosphata"/>
    <property type="match status" value="1"/>
</dbReference>
<sequence length="231" mass="25735">MTDMDGTLLNTEDLYTEATSRLLAEYGKGPLTWDIKLDLQGRPGPVLNQILIEKYGLPLTVSEYAQKVYEIQKEIFPNCKFLPGALELLEYLESNNIPMALGTSSNARAFETKTGNHKKEFDRFRSHVVLGDDPRIPHGKGKPHPHIWHACLDSINKERAERVLPAIAMEDCLIFEDAIPGVASGLAAKAHVIWIPHVEALGELKGKEKEILASGGDILTSLEQFDPTKYF</sequence>
<dbReference type="Gene3D" id="3.40.50.1000">
    <property type="entry name" value="HAD superfamily/HAD-like"/>
    <property type="match status" value="1"/>
</dbReference>
<dbReference type="SFLD" id="SFLDS00003">
    <property type="entry name" value="Haloacid_Dehalogenase"/>
    <property type="match status" value="1"/>
</dbReference>
<dbReference type="FunFam" id="1.10.150.240:FF:000001">
    <property type="entry name" value="Haloacid dehalogenase-like hydrolase domain"/>
    <property type="match status" value="1"/>
</dbReference>
<dbReference type="InterPro" id="IPR041492">
    <property type="entry name" value="HAD_2"/>
</dbReference>
<dbReference type="Pfam" id="PF13419">
    <property type="entry name" value="HAD_2"/>
    <property type="match status" value="1"/>
</dbReference>
<dbReference type="OrthoDB" id="40579at2759"/>
<dbReference type="RefSeq" id="XP_043051014.1">
    <property type="nucleotide sequence ID" value="XM_043193962.1"/>
</dbReference>
<name>A0A9P8AKV1_9ASCO</name>
<dbReference type="PANTHER" id="PTHR18901:SF38">
    <property type="entry name" value="PSEUDOURIDINE-5'-PHOSPHATASE"/>
    <property type="match status" value="1"/>
</dbReference>
<accession>A0A9P8AKV1</accession>
<organism evidence="1 2">
    <name type="scientific">Scheffersomyces spartinae</name>
    <dbReference type="NCBI Taxonomy" id="45513"/>
    <lineage>
        <taxon>Eukaryota</taxon>
        <taxon>Fungi</taxon>
        <taxon>Dikarya</taxon>
        <taxon>Ascomycota</taxon>
        <taxon>Saccharomycotina</taxon>
        <taxon>Pichiomycetes</taxon>
        <taxon>Debaryomycetaceae</taxon>
        <taxon>Scheffersomyces</taxon>
    </lineage>
</organism>
<protein>
    <submittedName>
        <fullName evidence="1">Uncharacterized protein</fullName>
    </submittedName>
</protein>
<evidence type="ECO:0000313" key="1">
    <source>
        <dbReference type="EMBL" id="KAG7195469.1"/>
    </source>
</evidence>
<dbReference type="GO" id="GO:0016791">
    <property type="term" value="F:phosphatase activity"/>
    <property type="evidence" value="ECO:0007669"/>
    <property type="project" value="TreeGrafter"/>
</dbReference>
<dbReference type="SUPFAM" id="SSF56784">
    <property type="entry name" value="HAD-like"/>
    <property type="match status" value="1"/>
</dbReference>
<dbReference type="Proteomes" id="UP000790833">
    <property type="component" value="Unassembled WGS sequence"/>
</dbReference>
<dbReference type="InterPro" id="IPR036412">
    <property type="entry name" value="HAD-like_sf"/>
</dbReference>
<gene>
    <name evidence="1" type="ORF">KQ657_003231</name>
</gene>
<evidence type="ECO:0000313" key="2">
    <source>
        <dbReference type="Proteomes" id="UP000790833"/>
    </source>
</evidence>
<dbReference type="InterPro" id="IPR023198">
    <property type="entry name" value="PGP-like_dom2"/>
</dbReference>
<dbReference type="PANTHER" id="PTHR18901">
    <property type="entry name" value="2-DEOXYGLUCOSE-6-PHOSPHATE PHOSPHATASE 2"/>
    <property type="match status" value="1"/>
</dbReference>
<dbReference type="InterPro" id="IPR023214">
    <property type="entry name" value="HAD_sf"/>
</dbReference>
<keyword evidence="2" id="KW-1185">Reference proteome</keyword>
<reference evidence="1" key="1">
    <citation type="submission" date="2021-03" db="EMBL/GenBank/DDBJ databases">
        <authorList>
            <person name="Palmer J.M."/>
        </authorList>
    </citation>
    <scope>NUCLEOTIDE SEQUENCE</scope>
    <source>
        <strain evidence="1">ARV_011</strain>
    </source>
</reference>
<dbReference type="EMBL" id="JAHMUF010000003">
    <property type="protein sequence ID" value="KAG7195469.1"/>
    <property type="molecule type" value="Genomic_DNA"/>
</dbReference>
<dbReference type="Gene3D" id="1.10.150.240">
    <property type="entry name" value="Putative phosphatase, domain 2"/>
    <property type="match status" value="1"/>
</dbReference>
<dbReference type="GeneID" id="66116605"/>